<keyword evidence="3" id="KW-0489">Methyltransferase</keyword>
<proteinExistence type="inferred from homology"/>
<dbReference type="InterPro" id="IPR029063">
    <property type="entry name" value="SAM-dependent_MTases_sf"/>
</dbReference>
<evidence type="ECO:0000259" key="8">
    <source>
        <dbReference type="Pfam" id="PF12161"/>
    </source>
</evidence>
<dbReference type="InterPro" id="IPR038333">
    <property type="entry name" value="T1MK-like_N_sf"/>
</dbReference>
<dbReference type="Pfam" id="PF12161">
    <property type="entry name" value="HsdM_N"/>
    <property type="match status" value="1"/>
</dbReference>
<dbReference type="GO" id="GO:0032259">
    <property type="term" value="P:methylation"/>
    <property type="evidence" value="ECO:0007669"/>
    <property type="project" value="UniProtKB-KW"/>
</dbReference>
<dbReference type="Proteomes" id="UP000183454">
    <property type="component" value="Unassembled WGS sequence"/>
</dbReference>
<evidence type="ECO:0000256" key="4">
    <source>
        <dbReference type="ARBA" id="ARBA00022679"/>
    </source>
</evidence>
<gene>
    <name evidence="9" type="ORF">SAMN05421882_100539</name>
</gene>
<dbReference type="PANTHER" id="PTHR42933:SF4">
    <property type="entry name" value="TYPE I RESTRICTION ENZYME ECOKI METHYLASE SUBUNIT"/>
    <property type="match status" value="1"/>
</dbReference>
<dbReference type="AlphaFoldDB" id="A0A1H2RRI0"/>
<dbReference type="PANTHER" id="PTHR42933">
    <property type="entry name" value="SLR6095 PROTEIN"/>
    <property type="match status" value="1"/>
</dbReference>
<feature type="domain" description="N6 adenine-specific DNA methyltransferase N-terminal" evidence="8">
    <location>
        <begin position="7"/>
        <end position="130"/>
    </location>
</feature>
<dbReference type="InterPro" id="IPR051537">
    <property type="entry name" value="DNA_Adenine_Mtase"/>
</dbReference>
<dbReference type="EC" id="2.1.1.72" evidence="2"/>
<evidence type="ECO:0000256" key="7">
    <source>
        <dbReference type="ARBA" id="ARBA00047942"/>
    </source>
</evidence>
<dbReference type="RefSeq" id="WP_244505701.1">
    <property type="nucleotide sequence ID" value="NZ_FNNH01000005.1"/>
</dbReference>
<evidence type="ECO:0000256" key="5">
    <source>
        <dbReference type="ARBA" id="ARBA00022691"/>
    </source>
</evidence>
<comment type="similarity">
    <text evidence="1">Belongs to the N(4)/N(6)-methyltransferase family.</text>
</comment>
<evidence type="ECO:0000313" key="9">
    <source>
        <dbReference type="EMBL" id="SDW21229.1"/>
    </source>
</evidence>
<accession>A0A1H2RRI0</accession>
<name>A0A1H2RRI0_9PROT</name>
<dbReference type="GO" id="GO:0009007">
    <property type="term" value="F:site-specific DNA-methyltransferase (adenine-specific) activity"/>
    <property type="evidence" value="ECO:0007669"/>
    <property type="project" value="UniProtKB-EC"/>
</dbReference>
<keyword evidence="5" id="KW-0949">S-adenosyl-L-methionine</keyword>
<keyword evidence="4" id="KW-0808">Transferase</keyword>
<dbReference type="InterPro" id="IPR022749">
    <property type="entry name" value="D12N6_MeTrfase_N"/>
</dbReference>
<reference evidence="9 10" key="1">
    <citation type="submission" date="2016-10" db="EMBL/GenBank/DDBJ databases">
        <authorList>
            <person name="de Groot N.N."/>
        </authorList>
    </citation>
    <scope>NUCLEOTIDE SEQUENCE [LARGE SCALE GENOMIC DNA]</scope>
    <source>
        <strain evidence="9 10">Nm110</strain>
    </source>
</reference>
<dbReference type="SUPFAM" id="SSF53335">
    <property type="entry name" value="S-adenosyl-L-methionine-dependent methyltransferases"/>
    <property type="match status" value="1"/>
</dbReference>
<evidence type="ECO:0000313" key="10">
    <source>
        <dbReference type="Proteomes" id="UP000183454"/>
    </source>
</evidence>
<evidence type="ECO:0000256" key="6">
    <source>
        <dbReference type="ARBA" id="ARBA00022747"/>
    </source>
</evidence>
<evidence type="ECO:0000256" key="1">
    <source>
        <dbReference type="ARBA" id="ARBA00006594"/>
    </source>
</evidence>
<dbReference type="EMBL" id="FNNH01000005">
    <property type="protein sequence ID" value="SDW21229.1"/>
    <property type="molecule type" value="Genomic_DNA"/>
</dbReference>
<dbReference type="Gene3D" id="1.20.1260.30">
    <property type="match status" value="1"/>
</dbReference>
<evidence type="ECO:0000256" key="2">
    <source>
        <dbReference type="ARBA" id="ARBA00011900"/>
    </source>
</evidence>
<sequence length="201" mass="22660">MSIGTLVKTIQDIMRKDVGVDGDAQRISQMVWLIFLKIFDDKEQEWQLTVSGYQSPLPSQLRWTNWAKDTEGITGEDLIDFVNNELFPSLKKLATAAGVSPHGKVVGSVFEDAYNYMKSGILLRQVINTIKADVDFNSSTDRHLFNNIYEKILSDLQSAGNAGEYYTPRGDSVHGGYTQPATGRAHSRSGLWYRRFSYLCH</sequence>
<protein>
    <recommendedName>
        <fullName evidence="2">site-specific DNA-methyltransferase (adenine-specific)</fullName>
        <ecNumber evidence="2">2.1.1.72</ecNumber>
    </recommendedName>
</protein>
<keyword evidence="6" id="KW-0680">Restriction system</keyword>
<comment type="catalytic activity">
    <reaction evidence="7">
        <text>a 2'-deoxyadenosine in DNA + S-adenosyl-L-methionine = an N(6)-methyl-2'-deoxyadenosine in DNA + S-adenosyl-L-homocysteine + H(+)</text>
        <dbReference type="Rhea" id="RHEA:15197"/>
        <dbReference type="Rhea" id="RHEA-COMP:12418"/>
        <dbReference type="Rhea" id="RHEA-COMP:12419"/>
        <dbReference type="ChEBI" id="CHEBI:15378"/>
        <dbReference type="ChEBI" id="CHEBI:57856"/>
        <dbReference type="ChEBI" id="CHEBI:59789"/>
        <dbReference type="ChEBI" id="CHEBI:90615"/>
        <dbReference type="ChEBI" id="CHEBI:90616"/>
        <dbReference type="EC" id="2.1.1.72"/>
    </reaction>
</comment>
<evidence type="ECO:0000256" key="3">
    <source>
        <dbReference type="ARBA" id="ARBA00022603"/>
    </source>
</evidence>
<dbReference type="GO" id="GO:0009307">
    <property type="term" value="P:DNA restriction-modification system"/>
    <property type="evidence" value="ECO:0007669"/>
    <property type="project" value="UniProtKB-KW"/>
</dbReference>
<organism evidence="9 10">
    <name type="scientific">Nitrosomonas communis</name>
    <dbReference type="NCBI Taxonomy" id="44574"/>
    <lineage>
        <taxon>Bacteria</taxon>
        <taxon>Pseudomonadati</taxon>
        <taxon>Pseudomonadota</taxon>
        <taxon>Betaproteobacteria</taxon>
        <taxon>Nitrosomonadales</taxon>
        <taxon>Nitrosomonadaceae</taxon>
        <taxon>Nitrosomonas</taxon>
    </lineage>
</organism>